<dbReference type="AlphaFoldDB" id="A0A3T0TTP0"/>
<evidence type="ECO:0000313" key="8">
    <source>
        <dbReference type="Proteomes" id="UP000256585"/>
    </source>
</evidence>
<gene>
    <name evidence="7" type="ORF">DMC14_001465</name>
</gene>
<name>A0A3T0TTP0_9BACT</name>
<evidence type="ECO:0000313" key="7">
    <source>
        <dbReference type="EMBL" id="AZZ65455.1"/>
    </source>
</evidence>
<accession>A0A3T0TTP0</accession>
<dbReference type="RefSeq" id="WP_116171715.1">
    <property type="nucleotide sequence ID" value="NZ_CP033058.2"/>
</dbReference>
<keyword evidence="4 5" id="KW-0472">Membrane</keyword>
<evidence type="ECO:0000256" key="3">
    <source>
        <dbReference type="ARBA" id="ARBA00022989"/>
    </source>
</evidence>
<dbReference type="KEGG" id="mphc:DMC14_001465"/>
<feature type="transmembrane region" description="Helical" evidence="5">
    <location>
        <begin position="67"/>
        <end position="92"/>
    </location>
</feature>
<feature type="domain" description="ABC-2 type transporter transmembrane" evidence="6">
    <location>
        <begin position="9"/>
        <end position="237"/>
    </location>
</feature>
<dbReference type="PANTHER" id="PTHR43229">
    <property type="entry name" value="NODULATION PROTEIN J"/>
    <property type="match status" value="1"/>
</dbReference>
<dbReference type="InterPro" id="IPR013525">
    <property type="entry name" value="ABC2_TM"/>
</dbReference>
<feature type="transmembrane region" description="Helical" evidence="5">
    <location>
        <begin position="274"/>
        <end position="294"/>
    </location>
</feature>
<feature type="transmembrane region" description="Helical" evidence="5">
    <location>
        <begin position="151"/>
        <end position="182"/>
    </location>
</feature>
<sequence>MNFKTNLKQLFHLSKRHFVVFMKDKVSFFFSLLSPLLVLVLFLLFLQKVQTNEIISKVPSVPEINNYANWLTLSWASCGILAVSCITVTLGASTRIVDDKINNVDYLFKASPIKKSTLIASYILATFFTSFIINLVFYFVILSYLAISKAFFISAALVFYGILIIIISILSSATMFILILSFFTKHNQVAIFSSIIGSTIGFLVCAYIPLWVLPDFLQKFVLFVPGFYSASLFKKVFLYGTLEKIKTQSLPTYNAFKDKYSYNTDFFGYNMPDWVMFLVLILTSIIFFSIFVAISSKRFGYKPITIKIKTKETNDFVQKK</sequence>
<evidence type="ECO:0000256" key="4">
    <source>
        <dbReference type="ARBA" id="ARBA00023136"/>
    </source>
</evidence>
<keyword evidence="2 5" id="KW-0812">Transmembrane</keyword>
<dbReference type="EMBL" id="CP033058">
    <property type="protein sequence ID" value="AZZ65455.1"/>
    <property type="molecule type" value="Genomic_DNA"/>
</dbReference>
<proteinExistence type="predicted"/>
<dbReference type="GO" id="GO:0016020">
    <property type="term" value="C:membrane"/>
    <property type="evidence" value="ECO:0007669"/>
    <property type="project" value="UniProtKB-SubCell"/>
</dbReference>
<dbReference type="Pfam" id="PF01061">
    <property type="entry name" value="ABC2_membrane"/>
    <property type="match status" value="1"/>
</dbReference>
<protein>
    <recommendedName>
        <fullName evidence="6">ABC-2 type transporter transmembrane domain-containing protein</fullName>
    </recommendedName>
</protein>
<dbReference type="InterPro" id="IPR051784">
    <property type="entry name" value="Nod_factor_ABC_transporter"/>
</dbReference>
<keyword evidence="3 5" id="KW-1133">Transmembrane helix</keyword>
<keyword evidence="8" id="KW-1185">Reference proteome</keyword>
<comment type="subcellular location">
    <subcellularLocation>
        <location evidence="1">Membrane</location>
        <topology evidence="1">Multi-pass membrane protein</topology>
    </subcellularLocation>
</comment>
<feature type="transmembrane region" description="Helical" evidence="5">
    <location>
        <begin position="189"/>
        <end position="212"/>
    </location>
</feature>
<evidence type="ECO:0000259" key="6">
    <source>
        <dbReference type="Pfam" id="PF01061"/>
    </source>
</evidence>
<dbReference type="GO" id="GO:0140359">
    <property type="term" value="F:ABC-type transporter activity"/>
    <property type="evidence" value="ECO:0007669"/>
    <property type="project" value="InterPro"/>
</dbReference>
<feature type="transmembrane region" description="Helical" evidence="5">
    <location>
        <begin position="119"/>
        <end position="145"/>
    </location>
</feature>
<dbReference type="PANTHER" id="PTHR43229:SF2">
    <property type="entry name" value="NODULATION PROTEIN J"/>
    <property type="match status" value="1"/>
</dbReference>
<organism evidence="7 8">
    <name type="scientific">Metamycoplasma phocicerebrale</name>
    <dbReference type="NCBI Taxonomy" id="142649"/>
    <lineage>
        <taxon>Bacteria</taxon>
        <taxon>Bacillati</taxon>
        <taxon>Mycoplasmatota</taxon>
        <taxon>Mycoplasmoidales</taxon>
        <taxon>Metamycoplasmataceae</taxon>
        <taxon>Metamycoplasma</taxon>
    </lineage>
</organism>
<evidence type="ECO:0000256" key="2">
    <source>
        <dbReference type="ARBA" id="ARBA00022692"/>
    </source>
</evidence>
<evidence type="ECO:0000256" key="1">
    <source>
        <dbReference type="ARBA" id="ARBA00004141"/>
    </source>
</evidence>
<dbReference type="Proteomes" id="UP000256585">
    <property type="component" value="Chromosome"/>
</dbReference>
<reference evidence="7" key="1">
    <citation type="submission" date="2019-03" db="EMBL/GenBank/DDBJ databases">
        <title>Draft Sequence and Annotation of the Mycoplasma phocicerebrale Strain 1049T Genome.</title>
        <authorList>
            <person name="Frasca S.Jr."/>
            <person name="Kutish G.F."/>
            <person name="Castellanos Gell J."/>
            <person name="Michaels D.L."/>
            <person name="Brown D.R."/>
        </authorList>
    </citation>
    <scope>NUCLEOTIDE SEQUENCE</scope>
    <source>
        <strain evidence="7">1049</strain>
    </source>
</reference>
<evidence type="ECO:0000256" key="5">
    <source>
        <dbReference type="SAM" id="Phobius"/>
    </source>
</evidence>